<gene>
    <name evidence="1" type="ORF">HHUSO_G16347</name>
</gene>
<dbReference type="Proteomes" id="UP001369086">
    <property type="component" value="Unassembled WGS sequence"/>
</dbReference>
<organism evidence="1 2">
    <name type="scientific">Huso huso</name>
    <name type="common">Beluga</name>
    <name type="synonym">Acipenser huso</name>
    <dbReference type="NCBI Taxonomy" id="61971"/>
    <lineage>
        <taxon>Eukaryota</taxon>
        <taxon>Metazoa</taxon>
        <taxon>Chordata</taxon>
        <taxon>Craniata</taxon>
        <taxon>Vertebrata</taxon>
        <taxon>Euteleostomi</taxon>
        <taxon>Actinopterygii</taxon>
        <taxon>Chondrostei</taxon>
        <taxon>Acipenseriformes</taxon>
        <taxon>Acipenseridae</taxon>
        <taxon>Huso</taxon>
    </lineage>
</organism>
<sequence>MCSRRHSVWKTSSVTLLTRSSCRSRVSRRYRAASALSLDTTGWKQSAWLKVVELEEMSEAGVGRNRDLESVEAREGFEKRLNPCLLRLAK</sequence>
<evidence type="ECO:0000313" key="1">
    <source>
        <dbReference type="EMBL" id="KAK6481840.1"/>
    </source>
</evidence>
<reference evidence="1 2" key="1">
    <citation type="submission" date="2021-05" db="EMBL/GenBank/DDBJ databases">
        <authorList>
            <person name="Zahm M."/>
            <person name="Klopp C."/>
            <person name="Cabau C."/>
            <person name="Kuhl H."/>
            <person name="Suciu R."/>
            <person name="Ciorpac M."/>
            <person name="Holostenco D."/>
            <person name="Gessner J."/>
            <person name="Wuertz S."/>
            <person name="Hohne C."/>
            <person name="Stock M."/>
            <person name="Gislard M."/>
            <person name="Lluch J."/>
            <person name="Milhes M."/>
            <person name="Lampietro C."/>
            <person name="Lopez Roques C."/>
            <person name="Donnadieu C."/>
            <person name="Du K."/>
            <person name="Schartl M."/>
            <person name="Guiguen Y."/>
        </authorList>
    </citation>
    <scope>NUCLEOTIDE SEQUENCE [LARGE SCALE GENOMIC DNA]</scope>
    <source>
        <strain evidence="1">Hh-F2</strain>
        <tissue evidence="1">Blood</tissue>
    </source>
</reference>
<accession>A0ABR0ZBG8</accession>
<dbReference type="EMBL" id="JAHFZB010000014">
    <property type="protein sequence ID" value="KAK6481840.1"/>
    <property type="molecule type" value="Genomic_DNA"/>
</dbReference>
<name>A0ABR0ZBG8_HUSHU</name>
<comment type="caution">
    <text evidence="1">The sequence shown here is derived from an EMBL/GenBank/DDBJ whole genome shotgun (WGS) entry which is preliminary data.</text>
</comment>
<evidence type="ECO:0000313" key="2">
    <source>
        <dbReference type="Proteomes" id="UP001369086"/>
    </source>
</evidence>
<keyword evidence="2" id="KW-1185">Reference proteome</keyword>
<protein>
    <submittedName>
        <fullName evidence="1">Uncharacterized protein</fullName>
    </submittedName>
</protein>
<proteinExistence type="predicted"/>